<dbReference type="Pfam" id="PF01535">
    <property type="entry name" value="PPR"/>
    <property type="match status" value="1"/>
</dbReference>
<feature type="repeat" description="PPR" evidence="3">
    <location>
        <begin position="439"/>
        <end position="473"/>
    </location>
</feature>
<name>A0AAD7VNX5_QUISA</name>
<gene>
    <name evidence="4" type="ORF">O6P43_001808</name>
</gene>
<dbReference type="EMBL" id="JARAOO010000001">
    <property type="protein sequence ID" value="KAJ7982717.1"/>
    <property type="molecule type" value="Genomic_DNA"/>
</dbReference>
<dbReference type="InterPro" id="IPR002885">
    <property type="entry name" value="PPR_rpt"/>
</dbReference>
<protein>
    <submittedName>
        <fullName evidence="4">Pentatricopeptide repeat-containing protein</fullName>
    </submittedName>
</protein>
<dbReference type="PANTHER" id="PTHR47936:SF3">
    <property type="entry name" value="PENTACOTRIPEPTIDE-REPEAT REGION OF PRORP DOMAIN-CONTAINING PROTEIN"/>
    <property type="match status" value="1"/>
</dbReference>
<evidence type="ECO:0000313" key="5">
    <source>
        <dbReference type="Proteomes" id="UP001163823"/>
    </source>
</evidence>
<evidence type="ECO:0000313" key="4">
    <source>
        <dbReference type="EMBL" id="KAJ7982717.1"/>
    </source>
</evidence>
<dbReference type="Proteomes" id="UP001163823">
    <property type="component" value="Chromosome 1"/>
</dbReference>
<dbReference type="PROSITE" id="PS51375">
    <property type="entry name" value="PPR"/>
    <property type="match status" value="4"/>
</dbReference>
<dbReference type="NCBIfam" id="TIGR00756">
    <property type="entry name" value="PPR"/>
    <property type="match status" value="4"/>
</dbReference>
<organism evidence="4 5">
    <name type="scientific">Quillaja saponaria</name>
    <name type="common">Soap bark tree</name>
    <dbReference type="NCBI Taxonomy" id="32244"/>
    <lineage>
        <taxon>Eukaryota</taxon>
        <taxon>Viridiplantae</taxon>
        <taxon>Streptophyta</taxon>
        <taxon>Embryophyta</taxon>
        <taxon>Tracheophyta</taxon>
        <taxon>Spermatophyta</taxon>
        <taxon>Magnoliopsida</taxon>
        <taxon>eudicotyledons</taxon>
        <taxon>Gunneridae</taxon>
        <taxon>Pentapetalae</taxon>
        <taxon>rosids</taxon>
        <taxon>fabids</taxon>
        <taxon>Fabales</taxon>
        <taxon>Quillajaceae</taxon>
        <taxon>Quillaja</taxon>
    </lineage>
</organism>
<dbReference type="InterPro" id="IPR011990">
    <property type="entry name" value="TPR-like_helical_dom_sf"/>
</dbReference>
<evidence type="ECO:0000256" key="2">
    <source>
        <dbReference type="ARBA" id="ARBA00022737"/>
    </source>
</evidence>
<accession>A0AAD7VNX5</accession>
<evidence type="ECO:0000256" key="3">
    <source>
        <dbReference type="PROSITE-ProRule" id="PRU00708"/>
    </source>
</evidence>
<comment type="similarity">
    <text evidence="1">Belongs to the PPR family. P subfamily.</text>
</comment>
<reference evidence="4 5" key="1">
    <citation type="journal article" date="2023" name="Science">
        <title>Elucidation of the pathway for biosynthesis of saponin adjuvants from the soapbark tree.</title>
        <authorList>
            <person name="Reed J."/>
            <person name="Orme A."/>
            <person name="El-Demerdash A."/>
            <person name="Owen C."/>
            <person name="Martin L.B.B."/>
            <person name="Misra R.C."/>
            <person name="Kikuchi S."/>
            <person name="Rejzek M."/>
            <person name="Martin A.C."/>
            <person name="Harkess A."/>
            <person name="Leebens-Mack J."/>
            <person name="Louveau T."/>
            <person name="Stephenson M.J."/>
            <person name="Osbourn A."/>
        </authorList>
    </citation>
    <scope>NUCLEOTIDE SEQUENCE [LARGE SCALE GENOMIC DNA]</scope>
    <source>
        <strain evidence="4">S10</strain>
    </source>
</reference>
<evidence type="ECO:0000256" key="1">
    <source>
        <dbReference type="ARBA" id="ARBA00007626"/>
    </source>
</evidence>
<dbReference type="Pfam" id="PF13041">
    <property type="entry name" value="PPR_2"/>
    <property type="match status" value="2"/>
</dbReference>
<feature type="repeat" description="PPR" evidence="3">
    <location>
        <begin position="334"/>
        <end position="368"/>
    </location>
</feature>
<dbReference type="Gene3D" id="1.25.40.10">
    <property type="entry name" value="Tetratricopeptide repeat domain"/>
    <property type="match status" value="2"/>
</dbReference>
<dbReference type="PANTHER" id="PTHR47936">
    <property type="entry name" value="PPR_LONG DOMAIN-CONTAINING PROTEIN"/>
    <property type="match status" value="1"/>
</dbReference>
<keyword evidence="5" id="KW-1185">Reference proteome</keyword>
<comment type="caution">
    <text evidence="4">The sequence shown here is derived from an EMBL/GenBank/DDBJ whole genome shotgun (WGS) entry which is preliminary data.</text>
</comment>
<dbReference type="AlphaFoldDB" id="A0AAD7VNX5"/>
<proteinExistence type="inferred from homology"/>
<dbReference type="KEGG" id="qsa:O6P43_001808"/>
<keyword evidence="2" id="KW-0677">Repeat</keyword>
<feature type="repeat" description="PPR" evidence="3">
    <location>
        <begin position="369"/>
        <end position="403"/>
    </location>
</feature>
<sequence>MEIPNLFKKLRYLSEPHISYFRFFHSQVSSLSPETLASTKASHSLYHNFNSFHTGSSSNITLNSFTSLTGNSSVFPVTYPNFIGDDRNVHMRFRLFSASTNVSSASSLLEKVSSAQNPQFANLGNNEFRPYANQIPVSEIIDMIKRDGSDLESKLNSMDICLSRSSIIQIFRVLSFERVPLLRFFDWIKGSQPHLSNNSEICNLVIANCGRLGNYDAMHGILTDFKLKQIPMTPKAFGFIPCLSSNKDLITDSVKKVIKVLNEVGGSCQASGVHSLIEMFSNFGSFDAAEYVIEITRKEVSRYNVLIREMCKRYDFERARSLLSKMKQQGCDPNASTYNYVLSSLCKNEKIGEAYEVLEDMRNIEVSPDALSFDILVNHFCRNGRFDLALQFIDNMVSDGVEPRISTHAAIIKAFFKSMKYEEAYKYVVDADTKHNSSSNANYSLLASLHQRKGNVNKALKILYEMIEKGLKPYFPVYMRVWKHLQKTGKESLALDLKSRFSSVN</sequence>
<feature type="repeat" description="PPR" evidence="3">
    <location>
        <begin position="299"/>
        <end position="333"/>
    </location>
</feature>